<reference evidence="6" key="1">
    <citation type="submission" date="2022-10" db="EMBL/GenBank/DDBJ databases">
        <title>Rhodococcus sp.75.</title>
        <authorList>
            <person name="Sun M."/>
        </authorList>
    </citation>
    <scope>NUCLEOTIDE SEQUENCE</scope>
    <source>
        <strain evidence="6">75</strain>
    </source>
</reference>
<dbReference type="InterPro" id="IPR028081">
    <property type="entry name" value="Leu-bd"/>
</dbReference>
<dbReference type="PANTHER" id="PTHR30483:SF6">
    <property type="entry name" value="PERIPLASMIC BINDING PROTEIN OF ABC TRANSPORTER FOR NATURAL AMINO ACIDS"/>
    <property type="match status" value="1"/>
</dbReference>
<evidence type="ECO:0000259" key="5">
    <source>
        <dbReference type="Pfam" id="PF13458"/>
    </source>
</evidence>
<dbReference type="PROSITE" id="PS51257">
    <property type="entry name" value="PROKAR_LIPOPROTEIN"/>
    <property type="match status" value="1"/>
</dbReference>
<evidence type="ECO:0000256" key="4">
    <source>
        <dbReference type="SAM" id="SignalP"/>
    </source>
</evidence>
<dbReference type="EMBL" id="CP110615">
    <property type="protein sequence ID" value="UZJ23465.1"/>
    <property type="molecule type" value="Genomic_DNA"/>
</dbReference>
<feature type="chain" id="PRO_5046565496" evidence="4">
    <location>
        <begin position="22"/>
        <end position="444"/>
    </location>
</feature>
<dbReference type="Pfam" id="PF13458">
    <property type="entry name" value="Peripla_BP_6"/>
    <property type="match status" value="1"/>
</dbReference>
<evidence type="ECO:0000256" key="1">
    <source>
        <dbReference type="ARBA" id="ARBA00010062"/>
    </source>
</evidence>
<dbReference type="CDD" id="cd06346">
    <property type="entry name" value="PBP1_ABC_ligand_binding-like"/>
    <property type="match status" value="1"/>
</dbReference>
<comment type="similarity">
    <text evidence="1">Belongs to the leucine-binding protein family.</text>
</comment>
<dbReference type="InterPro" id="IPR051010">
    <property type="entry name" value="BCAA_transport"/>
</dbReference>
<evidence type="ECO:0000313" key="7">
    <source>
        <dbReference type="Proteomes" id="UP001164965"/>
    </source>
</evidence>
<keyword evidence="7" id="KW-1185">Reference proteome</keyword>
<evidence type="ECO:0000256" key="2">
    <source>
        <dbReference type="ARBA" id="ARBA00022729"/>
    </source>
</evidence>
<gene>
    <name evidence="6" type="ORF">RHODO2019_09475</name>
</gene>
<dbReference type="Proteomes" id="UP001164965">
    <property type="component" value="Chromosome"/>
</dbReference>
<dbReference type="InterPro" id="IPR028082">
    <property type="entry name" value="Peripla_BP_I"/>
</dbReference>
<proteinExistence type="inferred from homology"/>
<protein>
    <submittedName>
        <fullName evidence="6">ABC transporter substrate-binding protein</fullName>
    </submittedName>
</protein>
<dbReference type="SUPFAM" id="SSF53822">
    <property type="entry name" value="Periplasmic binding protein-like I"/>
    <property type="match status" value="1"/>
</dbReference>
<sequence length="444" mass="44494">MADRTLIRVAAAAGALSLVLAGCGSSGSSGGSASTDTASSGAPSSSAAAKTAACTPDQATKGAKPATGPLRVGTLLPETGSLAFLGPPEIAGVQLAVNEINAAGGVLSQPVQLDPGDSGDTTTDTANQTVDRLIAGGSQVIVGAASSSVSLKVIDKIANAGVVEFSPANTSDQFTCYKDKGQYFRTAPADVLQAQALAQVMGQDGIQRLSILALNDPYGTGLAANLAKDLESAGLAADQIQTTIYDPNAQSFNAEVDKVAQFNPDGIAVIGFDESKRIITRMNEVGIGPDKKMVYGSDGNMGNALGEGLPAGLLAGMKGTTPLTATSDGFKAKLKALNPALVDFNYSGESYDAVIISALAADVAKSTAGTDIASAINGVTKDGTKCTTYADCLKLISAGTDIDYDGVTGTLDFTAAGEPGKGSYGVLTFGADNKLGDPTFVIAG</sequence>
<dbReference type="RefSeq" id="WP_265381572.1">
    <property type="nucleotide sequence ID" value="NZ_CP110615.1"/>
</dbReference>
<feature type="domain" description="Leucine-binding protein" evidence="5">
    <location>
        <begin position="69"/>
        <end position="383"/>
    </location>
</feature>
<organism evidence="6 7">
    <name type="scientific">Rhodococcus antarcticus</name>
    <dbReference type="NCBI Taxonomy" id="2987751"/>
    <lineage>
        <taxon>Bacteria</taxon>
        <taxon>Bacillati</taxon>
        <taxon>Actinomycetota</taxon>
        <taxon>Actinomycetes</taxon>
        <taxon>Mycobacteriales</taxon>
        <taxon>Nocardiaceae</taxon>
        <taxon>Rhodococcus</taxon>
    </lineage>
</organism>
<evidence type="ECO:0000313" key="6">
    <source>
        <dbReference type="EMBL" id="UZJ23465.1"/>
    </source>
</evidence>
<accession>A0ABY6NVS3</accession>
<feature type="compositionally biased region" description="Low complexity" evidence="3">
    <location>
        <begin position="31"/>
        <end position="53"/>
    </location>
</feature>
<feature type="signal peptide" evidence="4">
    <location>
        <begin position="1"/>
        <end position="21"/>
    </location>
</feature>
<feature type="region of interest" description="Disordered" evidence="3">
    <location>
        <begin position="29"/>
        <end position="72"/>
    </location>
</feature>
<name>A0ABY6NVS3_9NOCA</name>
<evidence type="ECO:0000256" key="3">
    <source>
        <dbReference type="SAM" id="MobiDB-lite"/>
    </source>
</evidence>
<dbReference type="PANTHER" id="PTHR30483">
    <property type="entry name" value="LEUCINE-SPECIFIC-BINDING PROTEIN"/>
    <property type="match status" value="1"/>
</dbReference>
<keyword evidence="2 4" id="KW-0732">Signal</keyword>
<dbReference type="Gene3D" id="3.40.50.2300">
    <property type="match status" value="2"/>
</dbReference>